<comment type="caution">
    <text evidence="5">The sequence shown here is derived from an EMBL/GenBank/DDBJ whole genome shotgun (WGS) entry which is preliminary data.</text>
</comment>
<keyword evidence="1" id="KW-0677">Repeat</keyword>
<dbReference type="InterPro" id="IPR054471">
    <property type="entry name" value="GPIID_WHD"/>
</dbReference>
<dbReference type="SUPFAM" id="SSF52540">
    <property type="entry name" value="P-loop containing nucleoside triphosphate hydrolases"/>
    <property type="match status" value="1"/>
</dbReference>
<evidence type="ECO:0008006" key="7">
    <source>
        <dbReference type="Google" id="ProtNLM"/>
    </source>
</evidence>
<evidence type="ECO:0000313" key="6">
    <source>
        <dbReference type="Proteomes" id="UP001586593"/>
    </source>
</evidence>
<evidence type="ECO:0000259" key="4">
    <source>
        <dbReference type="Pfam" id="PF24883"/>
    </source>
</evidence>
<dbReference type="Gene3D" id="3.40.50.300">
    <property type="entry name" value="P-loop containing nucleotide triphosphate hydrolases"/>
    <property type="match status" value="1"/>
</dbReference>
<evidence type="ECO:0000313" key="5">
    <source>
        <dbReference type="EMBL" id="KAL1869464.1"/>
    </source>
</evidence>
<dbReference type="InterPro" id="IPR001680">
    <property type="entry name" value="WD40_rpt"/>
</dbReference>
<evidence type="ECO:0000256" key="1">
    <source>
        <dbReference type="ARBA" id="ARBA00022737"/>
    </source>
</evidence>
<evidence type="ECO:0000259" key="2">
    <source>
        <dbReference type="Pfam" id="PF00561"/>
    </source>
</evidence>
<accession>A0ABR3X1G5</accession>
<feature type="domain" description="GPI inositol-deacylase winged helix" evidence="3">
    <location>
        <begin position="586"/>
        <end position="662"/>
    </location>
</feature>
<dbReference type="InterPro" id="IPR027417">
    <property type="entry name" value="P-loop_NTPase"/>
</dbReference>
<dbReference type="Pfam" id="PF00561">
    <property type="entry name" value="Abhydrolase_1"/>
    <property type="match status" value="1"/>
</dbReference>
<name>A0ABR3X1G5_9PEZI</name>
<dbReference type="Gene3D" id="2.130.10.10">
    <property type="entry name" value="YVTN repeat-like/Quinoprotein amine dehydrogenase"/>
    <property type="match status" value="2"/>
</dbReference>
<dbReference type="PANTHER" id="PTHR10039:SF16">
    <property type="entry name" value="GPI INOSITOL-DEACYLASE"/>
    <property type="match status" value="1"/>
</dbReference>
<organism evidence="5 6">
    <name type="scientific">Phialemonium thermophilum</name>
    <dbReference type="NCBI Taxonomy" id="223376"/>
    <lineage>
        <taxon>Eukaryota</taxon>
        <taxon>Fungi</taxon>
        <taxon>Dikarya</taxon>
        <taxon>Ascomycota</taxon>
        <taxon>Pezizomycotina</taxon>
        <taxon>Sordariomycetes</taxon>
        <taxon>Sordariomycetidae</taxon>
        <taxon>Cephalothecales</taxon>
        <taxon>Cephalothecaceae</taxon>
        <taxon>Phialemonium</taxon>
    </lineage>
</organism>
<protein>
    <recommendedName>
        <fullName evidence="7">GPI inositol-deacylase</fullName>
    </recommendedName>
</protein>
<dbReference type="SMART" id="SM00320">
    <property type="entry name" value="WD40"/>
    <property type="match status" value="4"/>
</dbReference>
<dbReference type="InterPro" id="IPR015943">
    <property type="entry name" value="WD40/YVTN_repeat-like_dom_sf"/>
</dbReference>
<dbReference type="SUPFAM" id="SSF53474">
    <property type="entry name" value="alpha/beta-Hydrolases"/>
    <property type="match status" value="1"/>
</dbReference>
<reference evidence="5 6" key="1">
    <citation type="journal article" date="2024" name="Commun. Biol.">
        <title>Comparative genomic analysis of thermophilic fungi reveals convergent evolutionary adaptations and gene losses.</title>
        <authorList>
            <person name="Steindorff A.S."/>
            <person name="Aguilar-Pontes M.V."/>
            <person name="Robinson A.J."/>
            <person name="Andreopoulos B."/>
            <person name="LaButti K."/>
            <person name="Kuo A."/>
            <person name="Mondo S."/>
            <person name="Riley R."/>
            <person name="Otillar R."/>
            <person name="Haridas S."/>
            <person name="Lipzen A."/>
            <person name="Grimwood J."/>
            <person name="Schmutz J."/>
            <person name="Clum A."/>
            <person name="Reid I.D."/>
            <person name="Moisan M.C."/>
            <person name="Butler G."/>
            <person name="Nguyen T.T.M."/>
            <person name="Dewar K."/>
            <person name="Conant G."/>
            <person name="Drula E."/>
            <person name="Henrissat B."/>
            <person name="Hansel C."/>
            <person name="Singer S."/>
            <person name="Hutchinson M.I."/>
            <person name="de Vries R.P."/>
            <person name="Natvig D.O."/>
            <person name="Powell A.J."/>
            <person name="Tsang A."/>
            <person name="Grigoriev I.V."/>
        </authorList>
    </citation>
    <scope>NUCLEOTIDE SEQUENCE [LARGE SCALE GENOMIC DNA]</scope>
    <source>
        <strain evidence="5 6">ATCC 24622</strain>
    </source>
</reference>
<dbReference type="InterPro" id="IPR056884">
    <property type="entry name" value="NPHP3-like_N"/>
</dbReference>
<dbReference type="InterPro" id="IPR029058">
    <property type="entry name" value="AB_hydrolase_fold"/>
</dbReference>
<dbReference type="SUPFAM" id="SSF50998">
    <property type="entry name" value="Quinoprotein alcohol dehydrogenase-like"/>
    <property type="match status" value="1"/>
</dbReference>
<dbReference type="Pfam" id="PF24883">
    <property type="entry name" value="NPHP3_N"/>
    <property type="match status" value="1"/>
</dbReference>
<evidence type="ECO:0000259" key="3">
    <source>
        <dbReference type="Pfam" id="PF22939"/>
    </source>
</evidence>
<sequence>MGLCLLHEPSEPRIDFIFIHGLGGGSRKTWSYSPHPGMFWPRDWLPNEEGFKHVRLHSYGYNSSWTDRKTSRLTIHDFAQSFVADMYNSPHLRRHGDTPIVLVAHSMGGLVAKKAYLLARRDPIYKALADRMHTMYFLGTPHRGAGSAQLAKLLVDLSSNSTKAFLDDLLPGSGTLDAINDEFRNACGGLELWSFFEGAATNFGLTSSLVVNKDSAVMGLPREHIQYLNADHRHICKFRDPTDTNYITLCRSFLTTIEAIETGMSFQHRDEYRSQMKMITSLLDLEHSPAADLFAIADKQQPGSCQWLTDHPTFREWVGDPRTWDTPDLLNQASPSLPPKLLWIHGRPGTGKTVAAGHVIRYLKGSNLDCSFYFFRYNDSSRSTLAGLLRSIAFQMSESSFEFRRCIVNFIKDGDRISKDDHHMLWNKLFLNRIFKCENFKPHFWIIDALDECSSKSASTLIHMVSRLDVNLPLRILITSRPGGQLERSFAQERIGFMGISTGQAESLNDIEAFLRARCPQLRDSGRYENLVAEMLSKSNGNFLWASLTMTALEDVYSVEDMHEALEQIPSEMNEFYSRILNSIVESRSADIAKCILTWVICSPTLLTLSELEAAVKLDIDKTLTASHSQLEAMCGHLISVDNHSLVHVTHLTVSAFLTQENTSFWIDRPAAHSRLAEVCLALLCGKEFSPPKSRRTDSGIKPEPPVLADYACLNFSHHIKHSASAVDPPLVLLDKFLRTNVLTWIERAAKRGDLSILLRTAQRLKAYLGRRARDRSPLGAEVQSVDAWIVDLPHVVAVFGRCLLDSPASIYFLIPPLCPPASVVSKLFAKPTRRLKVFGTLDDAWSDRLTCLIHSVEAVSIASCDRLLAVGLSNGEIHVYDCVTFDAVAVLCHGQSVRNLSFCTGSTFLASCSLRKLRLWHSRHPNNQAPVWESDLDFVTFDLLFSPDNKQLLLPNKNNIIEVFSVETGARQSGIQFLATSDSDSSDGSDQVTAWIPPARIRLDASQKLAALSYRGAAITVWNLEEKEEIGVFEKEGFEGVFSPPALDLVFNPLSDLELLAISYKDGTIATCNPWSLEQVCVQRQFVDILAATSDGRILAGGDALGVIHLFFFETLQPIYRISSLTESVQKIAFSFDNSMLFDVRGRCCNVWEPFVLVFKDGSDESSSEPQSEDVTIREPATDHLRTFVWGNAVTITAQTKDGSFLFAGRQDGVIDVYSLTTGEVVEKLHFHPDLMEIRFLEWVDEKNLLLSVNDGGPRRNKCPVPHDFRNETPKNGRVLGVRAIL</sequence>
<feature type="domain" description="AB hydrolase-1" evidence="2">
    <location>
        <begin position="16"/>
        <end position="140"/>
    </location>
</feature>
<keyword evidence="6" id="KW-1185">Reference proteome</keyword>
<dbReference type="InterPro" id="IPR000073">
    <property type="entry name" value="AB_hydrolase_1"/>
</dbReference>
<proteinExistence type="predicted"/>
<feature type="domain" description="Nephrocystin 3-like N-terminal" evidence="4">
    <location>
        <begin position="303"/>
        <end position="481"/>
    </location>
</feature>
<gene>
    <name evidence="5" type="ORF">VTK73DRAFT_3079</name>
</gene>
<dbReference type="PANTHER" id="PTHR10039">
    <property type="entry name" value="AMELOGENIN"/>
    <property type="match status" value="1"/>
</dbReference>
<dbReference type="InterPro" id="IPR011047">
    <property type="entry name" value="Quinoprotein_ADH-like_sf"/>
</dbReference>
<dbReference type="Pfam" id="PF22939">
    <property type="entry name" value="WHD_GPIID"/>
    <property type="match status" value="1"/>
</dbReference>
<dbReference type="EMBL" id="JAZHXJ010000193">
    <property type="protein sequence ID" value="KAL1869464.1"/>
    <property type="molecule type" value="Genomic_DNA"/>
</dbReference>
<dbReference type="Proteomes" id="UP001586593">
    <property type="component" value="Unassembled WGS sequence"/>
</dbReference>
<dbReference type="Gene3D" id="3.40.50.1820">
    <property type="entry name" value="alpha/beta hydrolase"/>
    <property type="match status" value="1"/>
</dbReference>